<accession>A0AAI9TIP5</accession>
<evidence type="ECO:0000259" key="6">
    <source>
        <dbReference type="PROSITE" id="PS50250"/>
    </source>
</evidence>
<keyword evidence="8" id="KW-1185">Reference proteome</keyword>
<keyword evidence="3 4" id="KW-0648">Protein biosynthesis</keyword>
<dbReference type="GO" id="GO:0003743">
    <property type="term" value="F:translation initiation factor activity"/>
    <property type="evidence" value="ECO:0007669"/>
    <property type="project" value="UniProtKB-UniRule"/>
</dbReference>
<feature type="domain" description="PCI" evidence="6">
    <location>
        <begin position="600"/>
        <end position="774"/>
    </location>
</feature>
<dbReference type="InterPro" id="IPR036390">
    <property type="entry name" value="WH_DNA-bd_sf"/>
</dbReference>
<feature type="compositionally biased region" description="Acidic residues" evidence="5">
    <location>
        <begin position="66"/>
        <end position="75"/>
    </location>
</feature>
<keyword evidence="2 4" id="KW-0396">Initiation factor</keyword>
<dbReference type="GO" id="GO:0033290">
    <property type="term" value="C:eukaryotic 48S preinitiation complex"/>
    <property type="evidence" value="ECO:0007669"/>
    <property type="project" value="UniProtKB-UniRule"/>
</dbReference>
<comment type="caution">
    <text evidence="7">The sequence shown here is derived from an EMBL/GenBank/DDBJ whole genome shotgun (WGS) entry which is preliminary data.</text>
</comment>
<reference evidence="7" key="2">
    <citation type="journal article" date="2016" name="Fungal Biol.">
        <title>Ochratoxin A production by Penicillium thymicola.</title>
        <authorList>
            <person name="Nguyen H.D.T."/>
            <person name="McMullin D.R."/>
            <person name="Ponomareva E."/>
            <person name="Riley R."/>
            <person name="Pomraning K.R."/>
            <person name="Baker S.E."/>
            <person name="Seifert K.A."/>
        </authorList>
    </citation>
    <scope>NUCLEOTIDE SEQUENCE</scope>
    <source>
        <strain evidence="7">DAOM 180753</strain>
    </source>
</reference>
<comment type="subunit">
    <text evidence="4">Component of the eukaryotic translation initiation factor 3 (eIF-3) complex.</text>
</comment>
<evidence type="ECO:0000256" key="4">
    <source>
        <dbReference type="HAMAP-Rule" id="MF_03002"/>
    </source>
</evidence>
<dbReference type="GO" id="GO:0016282">
    <property type="term" value="C:eukaryotic 43S preinitiation complex"/>
    <property type="evidence" value="ECO:0007669"/>
    <property type="project" value="UniProtKB-UniRule"/>
</dbReference>
<dbReference type="Proteomes" id="UP001227192">
    <property type="component" value="Unassembled WGS sequence"/>
</dbReference>
<dbReference type="InterPro" id="IPR000717">
    <property type="entry name" value="PCI_dom"/>
</dbReference>
<keyword evidence="1 4" id="KW-0963">Cytoplasm</keyword>
<dbReference type="SUPFAM" id="SSF46785">
    <property type="entry name" value="Winged helix' DNA-binding domain"/>
    <property type="match status" value="1"/>
</dbReference>
<dbReference type="GO" id="GO:0001732">
    <property type="term" value="P:formation of cytoplasmic translation initiation complex"/>
    <property type="evidence" value="ECO:0007669"/>
    <property type="project" value="UniProtKB-UniRule"/>
</dbReference>
<dbReference type="PANTHER" id="PTHR13937">
    <property type="entry name" value="EUKARYOTIC TRANSLATION INITATION FACTOR 3, SUBUNIT 8 EIF3S8 -RELATED"/>
    <property type="match status" value="1"/>
</dbReference>
<feature type="compositionally biased region" description="Gly residues" evidence="5">
    <location>
        <begin position="818"/>
        <end position="834"/>
    </location>
</feature>
<dbReference type="AlphaFoldDB" id="A0AAI9TIP5"/>
<gene>
    <name evidence="7" type="primary">nip1</name>
    <name evidence="4" type="synonym">NIP1</name>
    <name evidence="7" type="ORF">VN97_g5195</name>
</gene>
<comment type="subcellular location">
    <subcellularLocation>
        <location evidence="4">Cytoplasm</location>
    </subcellularLocation>
</comment>
<dbReference type="InterPro" id="IPR027516">
    <property type="entry name" value="EIF3C"/>
</dbReference>
<dbReference type="HAMAP" id="MF_03002">
    <property type="entry name" value="eIF3c"/>
    <property type="match status" value="1"/>
</dbReference>
<dbReference type="GO" id="GO:0031369">
    <property type="term" value="F:translation initiation factor binding"/>
    <property type="evidence" value="ECO:0007669"/>
    <property type="project" value="InterPro"/>
</dbReference>
<reference evidence="7" key="1">
    <citation type="submission" date="2015-06" db="EMBL/GenBank/DDBJ databases">
        <authorList>
            <person name="Nguyen H."/>
        </authorList>
    </citation>
    <scope>NUCLEOTIDE SEQUENCE</scope>
    <source>
        <strain evidence="7">DAOM 180753</strain>
    </source>
</reference>
<feature type="compositionally biased region" description="Acidic residues" evidence="5">
    <location>
        <begin position="34"/>
        <end position="52"/>
    </location>
</feature>
<dbReference type="Pfam" id="PF01399">
    <property type="entry name" value="PCI"/>
    <property type="match status" value="1"/>
</dbReference>
<sequence>MASRFFYGSGSDSDSSSDEEEEVYQSGSGSEKDSDVDDSDSGSSTDSDEEGEEGRTGASKFLHDDTESEESEEEEKVTVVKSAKDKRLEGLESTIRLIDNAEKINDWAVIATEFDNLNRQMLKVTGPTPKVYIQAVAELEDFTNETASKQKASNKKMNASNSKGFNAVKQKIKKNNKEYATLVEKYRADKDAFMADQVEAAPAPAPAPKPTKVEKIENFAAAAVATGEDDGFATVGRGGKTLQYTPESILKHLRVIVESRGKKNTDRADQIRTMQKLLEVATTPYQRIRTYMTLISTRFDLTATSTATYMSSEQWQAANEEYSALLSVLEENRQFLVSEVADEWEDDDKQPTVAEGEIFFIPGSVVSLVEHLDDSLTKGLREIDPHTSEYIERLTDEQALYSSLVRSQLYVESLKGADKNGQDSMNRLVIRRLEHIYFKPANVIAIVEQAKDKAVPTNIESAVTATYKSGDIQSLVASICNYLFEHSDGIPRARAMLCQIYFLALHDQYYKSRDLMLMSHLTENIATFDVSTQILFNRTLVQIGLCAFRAGLIYEAQNTLGEICGSGRQKELLAQGIIMQRYSTVSPEQERLERQRQLPFHMHINLELLECVYLTSSALLEVPLMAQTSSTPELRRRMISKTFRRMLDYNERQVFTGPPENTRDGVIAGAKALAAGDWKLSASTFAAIKIWDLMPQPELIKAMLSRQTQEEGLRTYLFTYAPYYDSLSISSLATMFELEPKKIVSIISRMISHEELAAALDQVNDAIIFRKGVELSRLQSQIVTLADKSTNLLESNEKTLEQRTQGMANAFQREHGPGARGGRGGRGRGGGRGGARIPQGDRRPGGQQFGGGALGAAIKA</sequence>
<dbReference type="Pfam" id="PF05470">
    <property type="entry name" value="eIF-3c_N"/>
    <property type="match status" value="1"/>
</dbReference>
<dbReference type="Gene3D" id="1.10.10.10">
    <property type="entry name" value="Winged helix-like DNA-binding domain superfamily/Winged helix DNA-binding domain"/>
    <property type="match status" value="1"/>
</dbReference>
<dbReference type="InterPro" id="IPR036388">
    <property type="entry name" value="WH-like_DNA-bd_sf"/>
</dbReference>
<dbReference type="SMART" id="SM00088">
    <property type="entry name" value="PINT"/>
    <property type="match status" value="1"/>
</dbReference>
<evidence type="ECO:0000256" key="3">
    <source>
        <dbReference type="ARBA" id="ARBA00022917"/>
    </source>
</evidence>
<comment type="function">
    <text evidence="4">Component of the eukaryotic translation initiation factor 3 (eIF-3) complex, which is involved in protein synthesis of a specialized repertoire of mRNAs and, together with other initiation factors, stimulates binding of mRNA and methionyl-tRNAi to the 40S ribosome. The eIF-3 complex specifically targets and initiates translation of a subset of mRNAs involved in cell proliferation.</text>
</comment>
<dbReference type="GO" id="GO:0005852">
    <property type="term" value="C:eukaryotic translation initiation factor 3 complex"/>
    <property type="evidence" value="ECO:0007669"/>
    <property type="project" value="UniProtKB-UniRule"/>
</dbReference>
<protein>
    <recommendedName>
        <fullName evidence="4">Eukaryotic translation initiation factor 3 subunit C</fullName>
        <shortName evidence="4">eIF3c</shortName>
    </recommendedName>
    <alternativeName>
        <fullName evidence="4">Eukaryotic translation initiation factor 3 93 kDa subunit homolog</fullName>
        <shortName evidence="4">eIF3 p93</shortName>
    </alternativeName>
    <alternativeName>
        <fullName evidence="4">Translation initiation factor eIF3, p93 subunit homolog</fullName>
    </alternativeName>
</protein>
<feature type="region of interest" description="Disordered" evidence="5">
    <location>
        <begin position="811"/>
        <end position="860"/>
    </location>
</feature>
<dbReference type="InterPro" id="IPR008905">
    <property type="entry name" value="EIF3C_N_dom"/>
</dbReference>
<dbReference type="GO" id="GO:0003723">
    <property type="term" value="F:RNA binding"/>
    <property type="evidence" value="ECO:0007669"/>
    <property type="project" value="InterPro"/>
</dbReference>
<comment type="similarity">
    <text evidence="4">Belongs to the eIF-3 subunit C family.</text>
</comment>
<evidence type="ECO:0000256" key="5">
    <source>
        <dbReference type="SAM" id="MobiDB-lite"/>
    </source>
</evidence>
<evidence type="ECO:0000313" key="7">
    <source>
        <dbReference type="EMBL" id="KAJ9488110.1"/>
    </source>
</evidence>
<dbReference type="FunFam" id="1.10.10.10:FF:000300">
    <property type="entry name" value="Eukaryotic translation initiation factor 3 subunit C"/>
    <property type="match status" value="1"/>
</dbReference>
<evidence type="ECO:0000313" key="8">
    <source>
        <dbReference type="Proteomes" id="UP001227192"/>
    </source>
</evidence>
<name>A0AAI9TIP5_PENTH</name>
<dbReference type="PROSITE" id="PS50250">
    <property type="entry name" value="PCI"/>
    <property type="match status" value="1"/>
</dbReference>
<feature type="region of interest" description="Disordered" evidence="5">
    <location>
        <begin position="1"/>
        <end position="81"/>
    </location>
</feature>
<dbReference type="PANTHER" id="PTHR13937:SF0">
    <property type="entry name" value="EUKARYOTIC TRANSLATION INITIATION FACTOR 3 SUBUNIT C-RELATED"/>
    <property type="match status" value="1"/>
</dbReference>
<evidence type="ECO:0000256" key="2">
    <source>
        <dbReference type="ARBA" id="ARBA00022540"/>
    </source>
</evidence>
<dbReference type="EMBL" id="LACB01000130">
    <property type="protein sequence ID" value="KAJ9488110.1"/>
    <property type="molecule type" value="Genomic_DNA"/>
</dbReference>
<proteinExistence type="inferred from homology"/>
<evidence type="ECO:0000256" key="1">
    <source>
        <dbReference type="ARBA" id="ARBA00022490"/>
    </source>
</evidence>
<organism evidence="7 8">
    <name type="scientific">Penicillium thymicola</name>
    <dbReference type="NCBI Taxonomy" id="293382"/>
    <lineage>
        <taxon>Eukaryota</taxon>
        <taxon>Fungi</taxon>
        <taxon>Dikarya</taxon>
        <taxon>Ascomycota</taxon>
        <taxon>Pezizomycotina</taxon>
        <taxon>Eurotiomycetes</taxon>
        <taxon>Eurotiomycetidae</taxon>
        <taxon>Eurotiales</taxon>
        <taxon>Aspergillaceae</taxon>
        <taxon>Penicillium</taxon>
    </lineage>
</organism>